<organism evidence="3 4">
    <name type="scientific">Extremus antarcticus</name>
    <dbReference type="NCBI Taxonomy" id="702011"/>
    <lineage>
        <taxon>Eukaryota</taxon>
        <taxon>Fungi</taxon>
        <taxon>Dikarya</taxon>
        <taxon>Ascomycota</taxon>
        <taxon>Pezizomycotina</taxon>
        <taxon>Dothideomycetes</taxon>
        <taxon>Dothideomycetidae</taxon>
        <taxon>Mycosphaerellales</taxon>
        <taxon>Extremaceae</taxon>
        <taxon>Extremus</taxon>
    </lineage>
</organism>
<evidence type="ECO:0000313" key="3">
    <source>
        <dbReference type="EMBL" id="KAK3049347.1"/>
    </source>
</evidence>
<name>A0AAJ0DGA5_9PEZI</name>
<keyword evidence="2" id="KW-0732">Signal</keyword>
<dbReference type="EMBL" id="JAWDJX010000040">
    <property type="protein sequence ID" value="KAK3049347.1"/>
    <property type="molecule type" value="Genomic_DNA"/>
</dbReference>
<gene>
    <name evidence="3" type="ORF">LTR09_009266</name>
</gene>
<evidence type="ECO:0000256" key="1">
    <source>
        <dbReference type="SAM" id="MobiDB-lite"/>
    </source>
</evidence>
<comment type="caution">
    <text evidence="3">The sequence shown here is derived from an EMBL/GenBank/DDBJ whole genome shotgun (WGS) entry which is preliminary data.</text>
</comment>
<accession>A0AAJ0DGA5</accession>
<feature type="region of interest" description="Disordered" evidence="1">
    <location>
        <begin position="101"/>
        <end position="129"/>
    </location>
</feature>
<evidence type="ECO:0000313" key="4">
    <source>
        <dbReference type="Proteomes" id="UP001271007"/>
    </source>
</evidence>
<dbReference type="Proteomes" id="UP001271007">
    <property type="component" value="Unassembled WGS sequence"/>
</dbReference>
<protein>
    <submittedName>
        <fullName evidence="3">Uncharacterized protein</fullName>
    </submittedName>
</protein>
<feature type="signal peptide" evidence="2">
    <location>
        <begin position="1"/>
        <end position="21"/>
    </location>
</feature>
<reference evidence="3" key="1">
    <citation type="submission" date="2023-04" db="EMBL/GenBank/DDBJ databases">
        <title>Black Yeasts Isolated from many extreme environments.</title>
        <authorList>
            <person name="Coleine C."/>
            <person name="Stajich J.E."/>
            <person name="Selbmann L."/>
        </authorList>
    </citation>
    <scope>NUCLEOTIDE SEQUENCE</scope>
    <source>
        <strain evidence="3">CCFEE 5312</strain>
    </source>
</reference>
<keyword evidence="4" id="KW-1185">Reference proteome</keyword>
<proteinExistence type="predicted"/>
<dbReference type="AlphaFoldDB" id="A0AAJ0DGA5"/>
<sequence>MRYTLSSILIATTCITTSAYALPRPATYSVVNVHGGQTQAALPMTIIQTVTESDSSETTVLVTIPGAQGTATATATVVSIPTTVVETIAHATETALVPEVFGPRPQRPEAGAQETTTVPGPAITPATVPNPEVVTVVSMTTATPTTSYYDNGMWHTSYAIKPVATTLCTSSSTLSGYPSYSASDSGGVPSGAAYPTGSYSGGGGNATAYT</sequence>
<evidence type="ECO:0000256" key="2">
    <source>
        <dbReference type="SAM" id="SignalP"/>
    </source>
</evidence>
<feature type="chain" id="PRO_5042483406" evidence="2">
    <location>
        <begin position="22"/>
        <end position="210"/>
    </location>
</feature>